<organism evidence="1 2">
    <name type="scientific">Agrobacterium genomosp. 13 str. CFBP 6927</name>
    <dbReference type="NCBI Taxonomy" id="1183428"/>
    <lineage>
        <taxon>Bacteria</taxon>
        <taxon>Pseudomonadati</taxon>
        <taxon>Pseudomonadota</taxon>
        <taxon>Alphaproteobacteria</taxon>
        <taxon>Hyphomicrobiales</taxon>
        <taxon>Rhizobiaceae</taxon>
        <taxon>Rhizobium/Agrobacterium group</taxon>
        <taxon>Agrobacterium</taxon>
        <taxon>Agrobacterium tumefaciens complex</taxon>
    </lineage>
</organism>
<proteinExistence type="predicted"/>
<evidence type="ECO:0000313" key="2">
    <source>
        <dbReference type="Proteomes" id="UP000191812"/>
    </source>
</evidence>
<gene>
    <name evidence="1" type="ORF">AGR13a_Cc170310</name>
</gene>
<name>A0ABP2BFT9_9HYPH</name>
<accession>A0ABP2BFT9</accession>
<comment type="caution">
    <text evidence="1">The sequence shown here is derived from an EMBL/GenBank/DDBJ whole genome shotgun (WGS) entry which is preliminary data.</text>
</comment>
<evidence type="ECO:0000313" key="1">
    <source>
        <dbReference type="EMBL" id="CUX14274.1"/>
    </source>
</evidence>
<keyword evidence="2" id="KW-1185">Reference proteome</keyword>
<sequence>MRLLMSGYVRVEYVQFEATSRIGQPAGGLSVCLARFATANGESIRANKYRPKACLPPIEQNLCASVLFGTEVAYRVSNIVAYIITSLPGIAQLSPSDQPAPLLCGAFFFDSD</sequence>
<dbReference type="Proteomes" id="UP000191812">
    <property type="component" value="Unassembled WGS sequence"/>
</dbReference>
<protein>
    <submittedName>
        <fullName evidence="1">Uncharacterized protein</fullName>
    </submittedName>
</protein>
<dbReference type="EMBL" id="FBWH01000009">
    <property type="protein sequence ID" value="CUX14274.1"/>
    <property type="molecule type" value="Genomic_DNA"/>
</dbReference>
<dbReference type="RefSeq" id="WP_167377431.1">
    <property type="nucleotide sequence ID" value="NZ_LT009756.1"/>
</dbReference>
<reference evidence="1 2" key="1">
    <citation type="submission" date="2016-01" db="EMBL/GenBank/DDBJ databases">
        <authorList>
            <person name="Regsiter A."/>
            <person name="william w."/>
        </authorList>
    </citation>
    <scope>NUCLEOTIDE SEQUENCE [LARGE SCALE GENOMIC DNA]</scope>
    <source>
        <strain evidence="1 2">CFBP 6927</strain>
    </source>
</reference>